<evidence type="ECO:0000256" key="2">
    <source>
        <dbReference type="ARBA" id="ARBA00022645"/>
    </source>
</evidence>
<dbReference type="InterPro" id="IPR005543">
    <property type="entry name" value="PASTA_dom"/>
</dbReference>
<keyword evidence="2" id="KW-0121">Carboxypeptidase</keyword>
<dbReference type="SUPFAM" id="SSF54184">
    <property type="entry name" value="Penicillin-binding protein 2x (pbp-2x), c-terminal domain"/>
    <property type="match status" value="1"/>
</dbReference>
<evidence type="ECO:0000256" key="4">
    <source>
        <dbReference type="SAM" id="Phobius"/>
    </source>
</evidence>
<dbReference type="SMART" id="SM00740">
    <property type="entry name" value="PASTA"/>
    <property type="match status" value="1"/>
</dbReference>
<dbReference type="InterPro" id="IPR012338">
    <property type="entry name" value="Beta-lactam/transpept-like"/>
</dbReference>
<dbReference type="PANTHER" id="PTHR30627">
    <property type="entry name" value="PEPTIDOGLYCAN D,D-TRANSPEPTIDASE"/>
    <property type="match status" value="1"/>
</dbReference>
<keyword evidence="7" id="KW-1185">Reference proteome</keyword>
<dbReference type="InterPro" id="IPR050515">
    <property type="entry name" value="Beta-lactam/transpept"/>
</dbReference>
<dbReference type="Pfam" id="PF03793">
    <property type="entry name" value="PASTA"/>
    <property type="match status" value="1"/>
</dbReference>
<keyword evidence="2" id="KW-0378">Hydrolase</keyword>
<comment type="caution">
    <text evidence="6">The sequence shown here is derived from an EMBL/GenBank/DDBJ whole genome shotgun (WGS) entry which is preliminary data.</text>
</comment>
<reference evidence="6 7" key="1">
    <citation type="submission" date="2022-11" db="EMBL/GenBank/DDBJ databases">
        <title>Minimal conservation of predation-associated metabolite biosynthetic gene clusters underscores biosynthetic potential of Myxococcota including descriptions for ten novel species: Archangium lansinium sp. nov., Myxococcus landrumus sp. nov., Nannocystis bai.</title>
        <authorList>
            <person name="Ahearne A."/>
            <person name="Stevens C."/>
            <person name="Phillips K."/>
        </authorList>
    </citation>
    <scope>NUCLEOTIDE SEQUENCE [LARGE SCALE GENOMIC DNA]</scope>
    <source>
        <strain evidence="6 7">MIWBW</strain>
    </source>
</reference>
<dbReference type="InterPro" id="IPR005311">
    <property type="entry name" value="PBP_dimer"/>
</dbReference>
<dbReference type="Gene3D" id="3.30.450.330">
    <property type="match status" value="1"/>
</dbReference>
<dbReference type="Gene3D" id="3.30.10.20">
    <property type="match status" value="1"/>
</dbReference>
<keyword evidence="4" id="KW-0812">Transmembrane</keyword>
<evidence type="ECO:0000313" key="7">
    <source>
        <dbReference type="Proteomes" id="UP001207654"/>
    </source>
</evidence>
<dbReference type="Pfam" id="PF00905">
    <property type="entry name" value="Transpeptidase"/>
    <property type="match status" value="1"/>
</dbReference>
<accession>A0ABT4AJ67</accession>
<dbReference type="EMBL" id="JAPNKA010000001">
    <property type="protein sequence ID" value="MCY1080902.1"/>
    <property type="molecule type" value="Genomic_DNA"/>
</dbReference>
<dbReference type="CDD" id="cd06575">
    <property type="entry name" value="PASTA_Pbp2x-like_2"/>
    <property type="match status" value="1"/>
</dbReference>
<proteinExistence type="predicted"/>
<dbReference type="Gene3D" id="3.90.1310.10">
    <property type="entry name" value="Penicillin-binding protein 2a (Domain 2)"/>
    <property type="match status" value="1"/>
</dbReference>
<protein>
    <submittedName>
        <fullName evidence="6">Penicillin-binding protein</fullName>
    </submittedName>
</protein>
<feature type="domain" description="PASTA" evidence="5">
    <location>
        <begin position="626"/>
        <end position="685"/>
    </location>
</feature>
<dbReference type="SUPFAM" id="SSF56519">
    <property type="entry name" value="Penicillin binding protein dimerisation domain"/>
    <property type="match status" value="1"/>
</dbReference>
<dbReference type="InterPro" id="IPR036138">
    <property type="entry name" value="PBP_dimer_sf"/>
</dbReference>
<evidence type="ECO:0000256" key="3">
    <source>
        <dbReference type="ARBA" id="ARBA00023136"/>
    </source>
</evidence>
<dbReference type="PROSITE" id="PS51178">
    <property type="entry name" value="PASTA"/>
    <property type="match status" value="1"/>
</dbReference>
<gene>
    <name evidence="6" type="ORF">OV287_41295</name>
</gene>
<dbReference type="Pfam" id="PF03717">
    <property type="entry name" value="PBP_dimer"/>
    <property type="match status" value="1"/>
</dbReference>
<comment type="subcellular location">
    <subcellularLocation>
        <location evidence="1">Membrane</location>
    </subcellularLocation>
</comment>
<evidence type="ECO:0000256" key="1">
    <source>
        <dbReference type="ARBA" id="ARBA00004370"/>
    </source>
</evidence>
<dbReference type="Proteomes" id="UP001207654">
    <property type="component" value="Unassembled WGS sequence"/>
</dbReference>
<dbReference type="PANTHER" id="PTHR30627:SF1">
    <property type="entry name" value="PEPTIDOGLYCAN D,D-TRANSPEPTIDASE FTSI"/>
    <property type="match status" value="1"/>
</dbReference>
<keyword evidence="2" id="KW-0645">Protease</keyword>
<keyword evidence="4" id="KW-1133">Transmembrane helix</keyword>
<sequence>MLAASAWPSAAHRTEGGLAVRDFKSARAPEPNQKWLRLRVKLLAFFFVALLLAAFGRAVQLQVFERDKLRGLAQDQYVRQIEIPARRGDIFDRRGTPFAQSVEVDSIWVDPSMLPDVKQAARSLAKVLKLDVEDLQARLGRAKRFAWVKRQVTPRDVEAVKALGLPGFGFTKEPKRFYPQKELGAHVVGMVGLDGHGLEGLELAFEDELSGQNSRLSGFRDAKGRKLLVSGAPDTIERQGAAVTLTIDRHLQFVAERALSRAVEEAKAVAGMAILLEPKTGEILAIANHPRFNPNAPEKEARASMRNRAALDTFEPGSTMKAFVVASALDQKVIKTEDLFFCENGAWTVGRHTIHDTHPLGWLTPQLVLRESSNICSSKIAQQLGRERLVKAYRDFGFGERTGLALPGEGRGSIPFPKAEVSLATQSFGQGMTTTAVQMAAAWGALANGGLLMRPYLVSKVVDPDGVVLLENRPTEVRQAVSPATAKKIVSMLESVVTKEGTAPKAAMEDYRVAGKTGTAQKADPVARGYSDKRLASFVGVVPAENPRAVILVIVDEPKTDVYGGNVAAPAFKEIATAAMAHLAVPPSREVPLPPTALPVAAAQPPPSKVETARPMVSEAVTENVEPGSVRVPDVVGQAGREAVTKLLSSALEPRLLGSGRVVSQTPAAGALVEKGARVTLELAARQ</sequence>
<dbReference type="SUPFAM" id="SSF56601">
    <property type="entry name" value="beta-lactamase/transpeptidase-like"/>
    <property type="match status" value="1"/>
</dbReference>
<keyword evidence="3 4" id="KW-0472">Membrane</keyword>
<evidence type="ECO:0000313" key="6">
    <source>
        <dbReference type="EMBL" id="MCY1080902.1"/>
    </source>
</evidence>
<dbReference type="Gene3D" id="3.40.710.10">
    <property type="entry name" value="DD-peptidase/beta-lactamase superfamily"/>
    <property type="match status" value="1"/>
</dbReference>
<feature type="transmembrane region" description="Helical" evidence="4">
    <location>
        <begin position="42"/>
        <end position="59"/>
    </location>
</feature>
<name>A0ABT4AJ67_9BACT</name>
<dbReference type="InterPro" id="IPR001460">
    <property type="entry name" value="PCN-bd_Tpept"/>
</dbReference>
<evidence type="ECO:0000259" key="5">
    <source>
        <dbReference type="PROSITE" id="PS51178"/>
    </source>
</evidence>
<organism evidence="6 7">
    <name type="scientific">Archangium lansingense</name>
    <dbReference type="NCBI Taxonomy" id="2995310"/>
    <lineage>
        <taxon>Bacteria</taxon>
        <taxon>Pseudomonadati</taxon>
        <taxon>Myxococcota</taxon>
        <taxon>Myxococcia</taxon>
        <taxon>Myxococcales</taxon>
        <taxon>Cystobacterineae</taxon>
        <taxon>Archangiaceae</taxon>
        <taxon>Archangium</taxon>
    </lineage>
</organism>